<protein>
    <recommendedName>
        <fullName evidence="3">F-box domain-containing protein</fullName>
    </recommendedName>
</protein>
<proteinExistence type="predicted"/>
<accession>A0ABQ0LCU8</accession>
<dbReference type="Gene3D" id="1.20.1280.50">
    <property type="match status" value="1"/>
</dbReference>
<evidence type="ECO:0008006" key="3">
    <source>
        <dbReference type="Google" id="ProtNLM"/>
    </source>
</evidence>
<evidence type="ECO:0000313" key="1">
    <source>
        <dbReference type="EMBL" id="GAT47681.1"/>
    </source>
</evidence>
<dbReference type="Proteomes" id="UP000815677">
    <property type="component" value="Unassembled WGS sequence"/>
</dbReference>
<reference evidence="1" key="1">
    <citation type="submission" date="2014-09" db="EMBL/GenBank/DDBJ databases">
        <title>Genome sequence of the luminous mushroom Mycena chlorophos for searching fungal bioluminescence genes.</title>
        <authorList>
            <person name="Tanaka Y."/>
            <person name="Kasuga D."/>
            <person name="Oba Y."/>
            <person name="Hase S."/>
            <person name="Sato K."/>
            <person name="Oba Y."/>
            <person name="Sakakibara Y."/>
        </authorList>
    </citation>
    <scope>NUCLEOTIDE SEQUENCE</scope>
</reference>
<name>A0ABQ0LCU8_MYCCL</name>
<sequence>MSDTAILRREIESLENARLEISTKLCHLRRKLKQTATFPILTLPPEIVSEIFLRSILPDHRADIYSPARLPAIHSCSPLLFMQICRAWRTVALATPRLWRNVDVPVTCKDPANILDTFAERAYAVPLHVEIWAQDGGADHPREEVPEELAEFAQSLRRHAPKVESLVMTLGPFDAVVINAHTFDFARLCHLRLDLECTDLWRGSKFIAFRNTAELRSFVLHGTPPVFIDVPWAQLTELKTEDLTLDEAITALRLAPNVTHASLIPNLEWHPAWSQPIVPLIHPLIRHLDLTEAARLPEGNGAEVFGLMCLTLPALESLVLDCTIRMTPQIFSDFLRRSAPPLRSLTFKADALGGLQRWDSMEPFVGLKITSLTIELPPPTFTQLFLGALGRGYEAGFLPALESLSMHCDESDSENGLEQLMSDVGYAVQCRRYEWQTAKSKSELGLEATLGSCPLRSLRLLSRGRAGLVFDLPSDSYAIQTLQSLEDQGLDIYAGTADQRIF</sequence>
<gene>
    <name evidence="1" type="ORF">MCHLO_05133</name>
</gene>
<organism evidence="1 2">
    <name type="scientific">Mycena chlorophos</name>
    <name type="common">Agaric fungus</name>
    <name type="synonym">Agaricus chlorophos</name>
    <dbReference type="NCBI Taxonomy" id="658473"/>
    <lineage>
        <taxon>Eukaryota</taxon>
        <taxon>Fungi</taxon>
        <taxon>Dikarya</taxon>
        <taxon>Basidiomycota</taxon>
        <taxon>Agaricomycotina</taxon>
        <taxon>Agaricomycetes</taxon>
        <taxon>Agaricomycetidae</taxon>
        <taxon>Agaricales</taxon>
        <taxon>Marasmiineae</taxon>
        <taxon>Mycenaceae</taxon>
        <taxon>Mycena</taxon>
    </lineage>
</organism>
<dbReference type="EMBL" id="DF843878">
    <property type="protein sequence ID" value="GAT47681.1"/>
    <property type="molecule type" value="Genomic_DNA"/>
</dbReference>
<keyword evidence="2" id="KW-1185">Reference proteome</keyword>
<evidence type="ECO:0000313" key="2">
    <source>
        <dbReference type="Proteomes" id="UP000815677"/>
    </source>
</evidence>